<dbReference type="GO" id="GO:0015173">
    <property type="term" value="F:aromatic amino acid transmembrane transporter activity"/>
    <property type="evidence" value="ECO:0007669"/>
    <property type="project" value="UniProtKB-UniRule"/>
</dbReference>
<dbReference type="PANTHER" id="PTHR46997:SF2">
    <property type="entry name" value="TYROSINE-SPECIFIC TRANSPORT SYSTEM"/>
    <property type="match status" value="1"/>
</dbReference>
<keyword evidence="5 9" id="KW-0812">Transmembrane</keyword>
<evidence type="ECO:0000256" key="4">
    <source>
        <dbReference type="ARBA" id="ARBA00022519"/>
    </source>
</evidence>
<reference evidence="10 11" key="1">
    <citation type="submission" date="2019-04" db="EMBL/GenBank/DDBJ databases">
        <title>Complete genome sequencing of Piscirickettsia salmonis strain Psal-009.</title>
        <authorList>
            <person name="Schober I."/>
            <person name="Bunk B."/>
            <person name="Sproer C."/>
            <person name="Carril G.P."/>
            <person name="Riedel T."/>
            <person name="Flores-Herrera P.A."/>
            <person name="Nourdin-Galindo G."/>
            <person name="Marshall S.H."/>
            <person name="Overmann J."/>
        </authorList>
    </citation>
    <scope>NUCLEOTIDE SEQUENCE [LARGE SCALE GENOMIC DNA]</scope>
    <source>
        <strain evidence="10 11">Psal-009</strain>
    </source>
</reference>
<name>A0A9Q5VEZ2_PISSA</name>
<evidence type="ECO:0000256" key="6">
    <source>
        <dbReference type="ARBA" id="ARBA00022970"/>
    </source>
</evidence>
<feature type="transmembrane region" description="Helical" evidence="9">
    <location>
        <begin position="177"/>
        <end position="195"/>
    </location>
</feature>
<gene>
    <name evidence="10" type="primary">tyrP_2</name>
    <name evidence="10" type="ORF">Psal009_01725</name>
</gene>
<keyword evidence="4 9" id="KW-0997">Cell inner membrane</keyword>
<dbReference type="InterPro" id="IPR018227">
    <property type="entry name" value="Amino_acid_transport_2"/>
</dbReference>
<dbReference type="GO" id="GO:0005886">
    <property type="term" value="C:plasma membrane"/>
    <property type="evidence" value="ECO:0007669"/>
    <property type="project" value="UniProtKB-SubCell"/>
</dbReference>
<proteinExistence type="inferred from homology"/>
<dbReference type="GO" id="GO:0003333">
    <property type="term" value="P:amino acid transmembrane transport"/>
    <property type="evidence" value="ECO:0007669"/>
    <property type="project" value="InterPro"/>
</dbReference>
<feature type="transmembrane region" description="Helical" evidence="9">
    <location>
        <begin position="216"/>
        <end position="239"/>
    </location>
</feature>
<dbReference type="GeneID" id="66740896"/>
<protein>
    <recommendedName>
        <fullName evidence="9">Aromatic amino acid permease</fullName>
    </recommendedName>
</protein>
<evidence type="ECO:0000256" key="2">
    <source>
        <dbReference type="ARBA" id="ARBA00022448"/>
    </source>
</evidence>
<evidence type="ECO:0000256" key="9">
    <source>
        <dbReference type="RuleBase" id="RU367149"/>
    </source>
</evidence>
<evidence type="ECO:0000256" key="8">
    <source>
        <dbReference type="ARBA" id="ARBA00023136"/>
    </source>
</evidence>
<keyword evidence="8 9" id="KW-0472">Membrane</keyword>
<dbReference type="PANTHER" id="PTHR46997">
    <property type="entry name" value="LOW AFFINITY TRYPTOPHAN PERMEASE-RELATED"/>
    <property type="match status" value="1"/>
</dbReference>
<feature type="transmembrane region" description="Helical" evidence="9">
    <location>
        <begin position="147"/>
        <end position="165"/>
    </location>
</feature>
<feature type="transmembrane region" description="Helical" evidence="9">
    <location>
        <begin position="312"/>
        <end position="330"/>
    </location>
</feature>
<keyword evidence="2 9" id="KW-0813">Transport</keyword>
<feature type="transmembrane region" description="Helical" evidence="9">
    <location>
        <begin position="7"/>
        <end position="28"/>
    </location>
</feature>
<dbReference type="EMBL" id="CP038908">
    <property type="protein sequence ID" value="QGO05828.1"/>
    <property type="molecule type" value="Genomic_DNA"/>
</dbReference>
<keyword evidence="11" id="KW-1185">Reference proteome</keyword>
<keyword evidence="3 9" id="KW-1003">Cell membrane</keyword>
<comment type="function">
    <text evidence="9">Involved in transporting aromatic amino acids across the cytoplasmic membrane.</text>
</comment>
<accession>A0A9Q5VEZ2</accession>
<feature type="transmembrane region" description="Helical" evidence="9">
    <location>
        <begin position="34"/>
        <end position="62"/>
    </location>
</feature>
<feature type="transmembrane region" description="Helical" evidence="9">
    <location>
        <begin position="121"/>
        <end position="138"/>
    </location>
</feature>
<evidence type="ECO:0000256" key="3">
    <source>
        <dbReference type="ARBA" id="ARBA00022475"/>
    </source>
</evidence>
<evidence type="ECO:0000313" key="10">
    <source>
        <dbReference type="EMBL" id="QGO05828.1"/>
    </source>
</evidence>
<evidence type="ECO:0000256" key="7">
    <source>
        <dbReference type="ARBA" id="ARBA00022989"/>
    </source>
</evidence>
<sequence>MTTNKTLGSTLIIIGTTIGAGVLALPLATAGLGFYYAVILMIMLWILMCYTALLTLEVNLAFPRGSSFSSMAKATLGTPGKIIATAAMLILFYALTAAYITGGSQLITENLHIHFQHAEKISALIFTIILGGFVFWSTRAVDYANRILFTIKIIAFIAMLALLIGHVDLQRLEPQPTAQLFILAAAPIVFTSFGFHGSIPSIVNYVGISPKKLRKVLIIGSMVPLILYIIFELTTLGTIPRTGPHSLAALTAQGSSVGQFIHALSLWVHSPVITALVNIFSDIAVTTSFLGVTLGLFDFIADATKRHNNKTGRLQSALMTFIPPLVFALFYPKGFIIALGYAAIALAVLAVLLPVLMVRKVRVLPDLSSPYKVKGSVLILTIVFLAGLLIIALQIASAFNLLPVFH</sequence>
<evidence type="ECO:0000256" key="5">
    <source>
        <dbReference type="ARBA" id="ARBA00022692"/>
    </source>
</evidence>
<dbReference type="Pfam" id="PF03222">
    <property type="entry name" value="Trp_Tyr_perm"/>
    <property type="match status" value="1"/>
</dbReference>
<evidence type="ECO:0000313" key="11">
    <source>
        <dbReference type="Proteomes" id="UP000422232"/>
    </source>
</evidence>
<evidence type="ECO:0000256" key="1">
    <source>
        <dbReference type="ARBA" id="ARBA00004429"/>
    </source>
</evidence>
<keyword evidence="7 9" id="KW-1133">Transmembrane helix</keyword>
<comment type="similarity">
    <text evidence="9">Belongs to the amino acid/polyamine transporter 2 family. Mtr/TnaB/TyrP permease subfamily.</text>
</comment>
<dbReference type="Proteomes" id="UP000422232">
    <property type="component" value="Chromosome"/>
</dbReference>
<dbReference type="NCBIfam" id="TIGR00837">
    <property type="entry name" value="araaP"/>
    <property type="match status" value="1"/>
</dbReference>
<feature type="transmembrane region" description="Helical" evidence="9">
    <location>
        <begin position="377"/>
        <end position="402"/>
    </location>
</feature>
<dbReference type="RefSeq" id="WP_016211177.1">
    <property type="nucleotide sequence ID" value="NZ_CP012413.1"/>
</dbReference>
<dbReference type="PRINTS" id="PR00166">
    <property type="entry name" value="AROAAPRMEASE"/>
</dbReference>
<organism evidence="10 11">
    <name type="scientific">Piscirickettsia salmonis</name>
    <dbReference type="NCBI Taxonomy" id="1238"/>
    <lineage>
        <taxon>Bacteria</taxon>
        <taxon>Pseudomonadati</taxon>
        <taxon>Pseudomonadota</taxon>
        <taxon>Gammaproteobacteria</taxon>
        <taxon>Thiotrichales</taxon>
        <taxon>Piscirickettsiaceae</taxon>
        <taxon>Piscirickettsia</taxon>
    </lineage>
</organism>
<keyword evidence="6 9" id="KW-0029">Amino-acid transport</keyword>
<dbReference type="Gene3D" id="1.20.1740.10">
    <property type="entry name" value="Amino acid/polyamine transporter I"/>
    <property type="match status" value="1"/>
</dbReference>
<feature type="transmembrane region" description="Helical" evidence="9">
    <location>
        <begin position="82"/>
        <end position="101"/>
    </location>
</feature>
<dbReference type="InterPro" id="IPR013059">
    <property type="entry name" value="Trp_tyr_transpt"/>
</dbReference>
<feature type="transmembrane region" description="Helical" evidence="9">
    <location>
        <begin position="336"/>
        <end position="356"/>
    </location>
</feature>
<comment type="subcellular location">
    <subcellularLocation>
        <location evidence="1 9">Cell inner membrane</location>
        <topology evidence="1 9">Multi-pass membrane protein</topology>
    </subcellularLocation>
</comment>
<dbReference type="AlphaFoldDB" id="A0A9Q5VEZ2"/>
<feature type="transmembrane region" description="Helical" evidence="9">
    <location>
        <begin position="275"/>
        <end position="300"/>
    </location>
</feature>